<dbReference type="Pfam" id="PF00753">
    <property type="entry name" value="Lactamase_B"/>
    <property type="match status" value="1"/>
</dbReference>
<evidence type="ECO:0000313" key="3">
    <source>
        <dbReference type="Proteomes" id="UP001597296"/>
    </source>
</evidence>
<dbReference type="InterPro" id="IPR001279">
    <property type="entry name" value="Metallo-B-lactamas"/>
</dbReference>
<comment type="caution">
    <text evidence="2">The sequence shown here is derived from an EMBL/GenBank/DDBJ whole genome shotgun (WGS) entry which is preliminary data.</text>
</comment>
<sequence length="291" mass="29476">MTGDARLRLVVDNQAEAGLAVEHGFAAWIEAGGRRLLLDSGAGGALVANAAALGIDLAAAEAVVLSHGHYDHSGGLPQVLAVAADAVLYGAPGIGRARFSCPPGRPPRAIGMAAEVRARIEALPPARRVEVREPLWLAPGIGLTGPIPRWSGEDAGGPFFLDPAAAEADPLDDDQALWLETAAGVVIVVGCCHAGLINTVERVRAVSGIDRVAGIVGGFHLLNADEARLADSVARLRAWAPDFVVPCHCSGAAAVARLGRDLGGTVVRPGRAGLALGLGRLCPAGAATAAG</sequence>
<dbReference type="PANTHER" id="PTHR13754">
    <property type="entry name" value="METALLO-BETA-LACTAMASE SUPERFAMILY PROTEIN"/>
    <property type="match status" value="1"/>
</dbReference>
<dbReference type="SMART" id="SM00849">
    <property type="entry name" value="Lactamase_B"/>
    <property type="match status" value="1"/>
</dbReference>
<dbReference type="RefSeq" id="WP_377314965.1">
    <property type="nucleotide sequence ID" value="NZ_JBHUIY010000006.1"/>
</dbReference>
<proteinExistence type="predicted"/>
<dbReference type="Gene3D" id="3.60.15.10">
    <property type="entry name" value="Ribonuclease Z/Hydroxyacylglutathione hydrolase-like"/>
    <property type="match status" value="1"/>
</dbReference>
<dbReference type="EMBL" id="JBHUIY010000006">
    <property type="protein sequence ID" value="MFD2233185.1"/>
    <property type="molecule type" value="Genomic_DNA"/>
</dbReference>
<dbReference type="CDD" id="cd07713">
    <property type="entry name" value="DHPS-like_MBL-fold"/>
    <property type="match status" value="1"/>
</dbReference>
<evidence type="ECO:0000259" key="1">
    <source>
        <dbReference type="SMART" id="SM00849"/>
    </source>
</evidence>
<dbReference type="InterPro" id="IPR052926">
    <property type="entry name" value="Metallo-beta-lactamase_dom"/>
</dbReference>
<reference evidence="3" key="1">
    <citation type="journal article" date="2019" name="Int. J. Syst. Evol. Microbiol.">
        <title>The Global Catalogue of Microorganisms (GCM) 10K type strain sequencing project: providing services to taxonomists for standard genome sequencing and annotation.</title>
        <authorList>
            <consortium name="The Broad Institute Genomics Platform"/>
            <consortium name="The Broad Institute Genome Sequencing Center for Infectious Disease"/>
            <person name="Wu L."/>
            <person name="Ma J."/>
        </authorList>
    </citation>
    <scope>NUCLEOTIDE SEQUENCE [LARGE SCALE GENOMIC DNA]</scope>
    <source>
        <strain evidence="3">KCTC 15012</strain>
    </source>
</reference>
<gene>
    <name evidence="2" type="ORF">ACFSNB_05150</name>
</gene>
<organism evidence="2 3">
    <name type="scientific">Phaeospirillum tilakii</name>
    <dbReference type="NCBI Taxonomy" id="741673"/>
    <lineage>
        <taxon>Bacteria</taxon>
        <taxon>Pseudomonadati</taxon>
        <taxon>Pseudomonadota</taxon>
        <taxon>Alphaproteobacteria</taxon>
        <taxon>Rhodospirillales</taxon>
        <taxon>Rhodospirillaceae</taxon>
        <taxon>Phaeospirillum</taxon>
    </lineage>
</organism>
<dbReference type="InterPro" id="IPR041712">
    <property type="entry name" value="DHPS-like_MBL-fold"/>
</dbReference>
<dbReference type="PANTHER" id="PTHR13754:SF13">
    <property type="entry name" value="METALLO-BETA-LACTAMASE SUPERFAMILY PROTEIN (AFU_ORTHOLOGUE AFUA_3G07630)"/>
    <property type="match status" value="1"/>
</dbReference>
<protein>
    <submittedName>
        <fullName evidence="2">MBL fold metallo-hydrolase</fullName>
    </submittedName>
</protein>
<accession>A0ABW5CAS2</accession>
<feature type="domain" description="Metallo-beta-lactamase" evidence="1">
    <location>
        <begin position="23"/>
        <end position="248"/>
    </location>
</feature>
<name>A0ABW5CAS2_9PROT</name>
<keyword evidence="3" id="KW-1185">Reference proteome</keyword>
<dbReference type="SUPFAM" id="SSF56281">
    <property type="entry name" value="Metallo-hydrolase/oxidoreductase"/>
    <property type="match status" value="1"/>
</dbReference>
<evidence type="ECO:0000313" key="2">
    <source>
        <dbReference type="EMBL" id="MFD2233185.1"/>
    </source>
</evidence>
<dbReference type="InterPro" id="IPR036866">
    <property type="entry name" value="RibonucZ/Hydroxyglut_hydro"/>
</dbReference>
<dbReference type="Proteomes" id="UP001597296">
    <property type="component" value="Unassembled WGS sequence"/>
</dbReference>